<organism evidence="2">
    <name type="scientific">Rhizophora mucronata</name>
    <name type="common">Asiatic mangrove</name>
    <dbReference type="NCBI Taxonomy" id="61149"/>
    <lineage>
        <taxon>Eukaryota</taxon>
        <taxon>Viridiplantae</taxon>
        <taxon>Streptophyta</taxon>
        <taxon>Embryophyta</taxon>
        <taxon>Tracheophyta</taxon>
        <taxon>Spermatophyta</taxon>
        <taxon>Magnoliopsida</taxon>
        <taxon>eudicotyledons</taxon>
        <taxon>Gunneridae</taxon>
        <taxon>Pentapetalae</taxon>
        <taxon>rosids</taxon>
        <taxon>fabids</taxon>
        <taxon>Malpighiales</taxon>
        <taxon>Rhizophoraceae</taxon>
        <taxon>Rhizophora</taxon>
    </lineage>
</organism>
<accession>A0A2P2QIX7</accession>
<dbReference type="EMBL" id="GGEC01086442">
    <property type="protein sequence ID" value="MBX66926.1"/>
    <property type="molecule type" value="Transcribed_RNA"/>
</dbReference>
<proteinExistence type="predicted"/>
<reference evidence="2" key="1">
    <citation type="submission" date="2018-02" db="EMBL/GenBank/DDBJ databases">
        <title>Rhizophora mucronata_Transcriptome.</title>
        <authorList>
            <person name="Meera S.P."/>
            <person name="Sreeshan A."/>
            <person name="Augustine A."/>
        </authorList>
    </citation>
    <scope>NUCLEOTIDE SEQUENCE</scope>
    <source>
        <tissue evidence="2">Leaf</tissue>
    </source>
</reference>
<name>A0A2P2QIX7_RHIMU</name>
<sequence>MKIQTEQVNKAPQKGQNNHWEKN</sequence>
<evidence type="ECO:0000313" key="2">
    <source>
        <dbReference type="EMBL" id="MBX66926.1"/>
    </source>
</evidence>
<protein>
    <submittedName>
        <fullName evidence="2">Uncharacterized protein</fullName>
    </submittedName>
</protein>
<evidence type="ECO:0000256" key="1">
    <source>
        <dbReference type="SAM" id="MobiDB-lite"/>
    </source>
</evidence>
<dbReference type="AlphaFoldDB" id="A0A2P2QIX7"/>
<feature type="region of interest" description="Disordered" evidence="1">
    <location>
        <begin position="1"/>
        <end position="23"/>
    </location>
</feature>